<dbReference type="EMBL" id="JASPKZ010001977">
    <property type="protein sequence ID" value="KAJ9596658.1"/>
    <property type="molecule type" value="Genomic_DNA"/>
</dbReference>
<protein>
    <submittedName>
        <fullName evidence="2">Uncharacterized protein</fullName>
    </submittedName>
</protein>
<accession>A0AAD8ACP9</accession>
<organism evidence="2 3">
    <name type="scientific">Diploptera punctata</name>
    <name type="common">Pacific beetle cockroach</name>
    <dbReference type="NCBI Taxonomy" id="6984"/>
    <lineage>
        <taxon>Eukaryota</taxon>
        <taxon>Metazoa</taxon>
        <taxon>Ecdysozoa</taxon>
        <taxon>Arthropoda</taxon>
        <taxon>Hexapoda</taxon>
        <taxon>Insecta</taxon>
        <taxon>Pterygota</taxon>
        <taxon>Neoptera</taxon>
        <taxon>Polyneoptera</taxon>
        <taxon>Dictyoptera</taxon>
        <taxon>Blattodea</taxon>
        <taxon>Blaberoidea</taxon>
        <taxon>Blaberidae</taxon>
        <taxon>Diplopterinae</taxon>
        <taxon>Diploptera</taxon>
    </lineage>
</organism>
<feature type="compositionally biased region" description="Basic and acidic residues" evidence="1">
    <location>
        <begin position="126"/>
        <end position="139"/>
    </location>
</feature>
<sequence>VRDKINAPPAVIDFQEMPKSVERILKINKAIKDGTIPLKKKRRKKKKTDWLINTDVLEGKEVKLRGMTRPEKSVPSFVQQPGETDEHFLHRLGQACHNVIQEAQFEQKFGVNLNVNHETGEVSITKKEKDELDDLEKPPAKKHKTQMGTSKKKEKRKQKEKEVKIKKMEMKNDGFEKLYDNVKFGEVVHAPPSLKALPKKATSTDRPGKKDLLLKSVVKTNTSSQKQVTYLETFNKLSEVKVLSGPLCICTVGDKADIIPVVQLLATSECHV</sequence>
<evidence type="ECO:0000256" key="1">
    <source>
        <dbReference type="SAM" id="MobiDB-lite"/>
    </source>
</evidence>
<comment type="caution">
    <text evidence="2">The sequence shown here is derived from an EMBL/GenBank/DDBJ whole genome shotgun (WGS) entry which is preliminary data.</text>
</comment>
<name>A0AAD8ACP9_DIPPU</name>
<proteinExistence type="predicted"/>
<dbReference type="PANTHER" id="PTHR21838:SF2">
    <property type="entry name" value="COILED-COIL DOMAIN-CONTAINING PROTEIN 137"/>
    <property type="match status" value="1"/>
</dbReference>
<keyword evidence="3" id="KW-1185">Reference proteome</keyword>
<gene>
    <name evidence="2" type="ORF">L9F63_012355</name>
</gene>
<reference evidence="2" key="2">
    <citation type="submission" date="2023-05" db="EMBL/GenBank/DDBJ databases">
        <authorList>
            <person name="Fouks B."/>
        </authorList>
    </citation>
    <scope>NUCLEOTIDE SEQUENCE</scope>
    <source>
        <strain evidence="2">Stay&amp;Tobe</strain>
        <tissue evidence="2">Testes</tissue>
    </source>
</reference>
<feature type="region of interest" description="Disordered" evidence="1">
    <location>
        <begin position="126"/>
        <end position="162"/>
    </location>
</feature>
<dbReference type="InterPro" id="IPR026680">
    <property type="entry name" value="CCDC137"/>
</dbReference>
<dbReference type="AlphaFoldDB" id="A0AAD8ACP9"/>
<dbReference type="Proteomes" id="UP001233999">
    <property type="component" value="Unassembled WGS sequence"/>
</dbReference>
<dbReference type="PANTHER" id="PTHR21838">
    <property type="entry name" value="COILED-COIL DOMAIN-CONTAINING PROTEIN 137"/>
    <property type="match status" value="1"/>
</dbReference>
<reference evidence="2" key="1">
    <citation type="journal article" date="2023" name="IScience">
        <title>Live-bearing cockroach genome reveals convergent evolutionary mechanisms linked to viviparity in insects and beyond.</title>
        <authorList>
            <person name="Fouks B."/>
            <person name="Harrison M.C."/>
            <person name="Mikhailova A.A."/>
            <person name="Marchal E."/>
            <person name="English S."/>
            <person name="Carruthers M."/>
            <person name="Jennings E.C."/>
            <person name="Chiamaka E.L."/>
            <person name="Frigard R.A."/>
            <person name="Pippel M."/>
            <person name="Attardo G.M."/>
            <person name="Benoit J.B."/>
            <person name="Bornberg-Bauer E."/>
            <person name="Tobe S.S."/>
        </authorList>
    </citation>
    <scope>NUCLEOTIDE SEQUENCE</scope>
    <source>
        <strain evidence="2">Stay&amp;Tobe</strain>
    </source>
</reference>
<evidence type="ECO:0000313" key="3">
    <source>
        <dbReference type="Proteomes" id="UP001233999"/>
    </source>
</evidence>
<feature type="non-terminal residue" evidence="2">
    <location>
        <position position="1"/>
    </location>
</feature>
<evidence type="ECO:0000313" key="2">
    <source>
        <dbReference type="EMBL" id="KAJ9596658.1"/>
    </source>
</evidence>
<feature type="compositionally biased region" description="Basic residues" evidence="1">
    <location>
        <begin position="140"/>
        <end position="156"/>
    </location>
</feature>
<dbReference type="GO" id="GO:0005634">
    <property type="term" value="C:nucleus"/>
    <property type="evidence" value="ECO:0007669"/>
    <property type="project" value="TreeGrafter"/>
</dbReference>